<dbReference type="AlphaFoldDB" id="A0A2K1IHG5"/>
<dbReference type="EMBL" id="ABEU02000024">
    <property type="protein sequence ID" value="PNR28700.1"/>
    <property type="molecule type" value="Genomic_DNA"/>
</dbReference>
<dbReference type="STRING" id="3218.A0A2K1IHG5"/>
<organism evidence="2">
    <name type="scientific">Physcomitrium patens</name>
    <name type="common">Spreading-leaved earth moss</name>
    <name type="synonym">Physcomitrella patens</name>
    <dbReference type="NCBI Taxonomy" id="3218"/>
    <lineage>
        <taxon>Eukaryota</taxon>
        <taxon>Viridiplantae</taxon>
        <taxon>Streptophyta</taxon>
        <taxon>Embryophyta</taxon>
        <taxon>Bryophyta</taxon>
        <taxon>Bryophytina</taxon>
        <taxon>Bryopsida</taxon>
        <taxon>Funariidae</taxon>
        <taxon>Funariales</taxon>
        <taxon>Funariaceae</taxon>
        <taxon>Physcomitrium</taxon>
    </lineage>
</organism>
<reference evidence="2 4" key="2">
    <citation type="journal article" date="2018" name="Plant J.">
        <title>The Physcomitrella patens chromosome-scale assembly reveals moss genome structure and evolution.</title>
        <authorList>
            <person name="Lang D."/>
            <person name="Ullrich K.K."/>
            <person name="Murat F."/>
            <person name="Fuchs J."/>
            <person name="Jenkins J."/>
            <person name="Haas F.B."/>
            <person name="Piednoel M."/>
            <person name="Gundlach H."/>
            <person name="Van Bel M."/>
            <person name="Meyberg R."/>
            <person name="Vives C."/>
            <person name="Morata J."/>
            <person name="Symeonidi A."/>
            <person name="Hiss M."/>
            <person name="Muchero W."/>
            <person name="Kamisugi Y."/>
            <person name="Saleh O."/>
            <person name="Blanc G."/>
            <person name="Decker E.L."/>
            <person name="van Gessel N."/>
            <person name="Grimwood J."/>
            <person name="Hayes R.D."/>
            <person name="Graham S.W."/>
            <person name="Gunter L.E."/>
            <person name="McDaniel S.F."/>
            <person name="Hoernstein S.N.W."/>
            <person name="Larsson A."/>
            <person name="Li F.W."/>
            <person name="Perroud P.F."/>
            <person name="Phillips J."/>
            <person name="Ranjan P."/>
            <person name="Rokshar D.S."/>
            <person name="Rothfels C.J."/>
            <person name="Schneider L."/>
            <person name="Shu S."/>
            <person name="Stevenson D.W."/>
            <person name="Thummler F."/>
            <person name="Tillich M."/>
            <person name="Villarreal Aguilar J.C."/>
            <person name="Widiez T."/>
            <person name="Wong G.K."/>
            <person name="Wymore A."/>
            <person name="Zhang Y."/>
            <person name="Zimmer A.D."/>
            <person name="Quatrano R.S."/>
            <person name="Mayer K.F.X."/>
            <person name="Goodstein D."/>
            <person name="Casacuberta J.M."/>
            <person name="Vandepoele K."/>
            <person name="Reski R."/>
            <person name="Cuming A.C."/>
            <person name="Tuskan G.A."/>
            <person name="Maumus F."/>
            <person name="Salse J."/>
            <person name="Schmutz J."/>
            <person name="Rensing S.A."/>
        </authorList>
    </citation>
    <scope>NUCLEOTIDE SEQUENCE [LARGE SCALE GENOMIC DNA]</scope>
    <source>
        <strain evidence="3 4">cv. Gransden 2004</strain>
    </source>
</reference>
<name>A0A2K1IHG5_PHYPA</name>
<dbReference type="Proteomes" id="UP000006727">
    <property type="component" value="Chromosome 24"/>
</dbReference>
<accession>A0A2K1IHG5</accession>
<sequence length="171" mass="19460">MVVALYSQANASVSLNGQEGTTFKLQRPVRKGCSLAPYLYLLVGEILDSMLDDLNNELKDFTLLDSTKTTNQMFADDFVLHLEGTELNLNLAINILHTFCEASGAKINWDKSIGIWAARHSRTWEWQANLEMKWLEEGKSTRYLGFSIGFRVPEEEVGNKFLQQINNCRTH</sequence>
<evidence type="ECO:0000313" key="4">
    <source>
        <dbReference type="Proteomes" id="UP000006727"/>
    </source>
</evidence>
<keyword evidence="4" id="KW-1185">Reference proteome</keyword>
<proteinExistence type="predicted"/>
<evidence type="ECO:0000313" key="3">
    <source>
        <dbReference type="EnsemblPlants" id="PAC:32910679.CDS.1"/>
    </source>
</evidence>
<evidence type="ECO:0000313" key="2">
    <source>
        <dbReference type="EMBL" id="PNR28700.1"/>
    </source>
</evidence>
<protein>
    <recommendedName>
        <fullName evidence="1">Reverse transcriptase domain-containing protein</fullName>
    </recommendedName>
</protein>
<dbReference type="EnsemblPlants" id="Pp3c24_19560V3.1">
    <property type="protein sequence ID" value="PAC:32910679.CDS.1"/>
    <property type="gene ID" value="Pp3c24_19560"/>
</dbReference>
<evidence type="ECO:0000259" key="1">
    <source>
        <dbReference type="Pfam" id="PF00078"/>
    </source>
</evidence>
<reference evidence="2 4" key="1">
    <citation type="journal article" date="2008" name="Science">
        <title>The Physcomitrella genome reveals evolutionary insights into the conquest of land by plants.</title>
        <authorList>
            <person name="Rensing S."/>
            <person name="Lang D."/>
            <person name="Zimmer A."/>
            <person name="Terry A."/>
            <person name="Salamov A."/>
            <person name="Shapiro H."/>
            <person name="Nishiyama T."/>
            <person name="Perroud P.-F."/>
            <person name="Lindquist E."/>
            <person name="Kamisugi Y."/>
            <person name="Tanahashi T."/>
            <person name="Sakakibara K."/>
            <person name="Fujita T."/>
            <person name="Oishi K."/>
            <person name="Shin-I T."/>
            <person name="Kuroki Y."/>
            <person name="Toyoda A."/>
            <person name="Suzuki Y."/>
            <person name="Hashimoto A."/>
            <person name="Yamaguchi K."/>
            <person name="Sugano A."/>
            <person name="Kohara Y."/>
            <person name="Fujiyama A."/>
            <person name="Anterola A."/>
            <person name="Aoki S."/>
            <person name="Ashton N."/>
            <person name="Barbazuk W.B."/>
            <person name="Barker E."/>
            <person name="Bennetzen J."/>
            <person name="Bezanilla M."/>
            <person name="Blankenship R."/>
            <person name="Cho S.H."/>
            <person name="Dutcher S."/>
            <person name="Estelle M."/>
            <person name="Fawcett J.A."/>
            <person name="Gundlach H."/>
            <person name="Hanada K."/>
            <person name="Heyl A."/>
            <person name="Hicks K.A."/>
            <person name="Hugh J."/>
            <person name="Lohr M."/>
            <person name="Mayer K."/>
            <person name="Melkozernov A."/>
            <person name="Murata T."/>
            <person name="Nelson D."/>
            <person name="Pils B."/>
            <person name="Prigge M."/>
            <person name="Reiss B."/>
            <person name="Renner T."/>
            <person name="Rombauts S."/>
            <person name="Rushton P."/>
            <person name="Sanderfoot A."/>
            <person name="Schween G."/>
            <person name="Shiu S.-H."/>
            <person name="Stueber K."/>
            <person name="Theodoulou F.L."/>
            <person name="Tu H."/>
            <person name="Van de Peer Y."/>
            <person name="Verrier P.J."/>
            <person name="Waters E."/>
            <person name="Wood A."/>
            <person name="Yang L."/>
            <person name="Cove D."/>
            <person name="Cuming A."/>
            <person name="Hasebe M."/>
            <person name="Lucas S."/>
            <person name="Mishler D.B."/>
            <person name="Reski R."/>
            <person name="Grigoriev I."/>
            <person name="Quatrano R.S."/>
            <person name="Boore J.L."/>
        </authorList>
    </citation>
    <scope>NUCLEOTIDE SEQUENCE [LARGE SCALE GENOMIC DNA]</scope>
    <source>
        <strain evidence="3 4">cv. Gransden 2004</strain>
    </source>
</reference>
<gene>
    <name evidence="2" type="ORF">PHYPA_029293</name>
</gene>
<feature type="domain" description="Reverse transcriptase" evidence="1">
    <location>
        <begin position="14"/>
        <end position="147"/>
    </location>
</feature>
<dbReference type="InParanoid" id="A0A2K1IHG5"/>
<dbReference type="Pfam" id="PF00078">
    <property type="entry name" value="RVT_1"/>
    <property type="match status" value="1"/>
</dbReference>
<reference evidence="3" key="3">
    <citation type="submission" date="2020-12" db="UniProtKB">
        <authorList>
            <consortium name="EnsemblPlants"/>
        </authorList>
    </citation>
    <scope>IDENTIFICATION</scope>
</reference>
<dbReference type="PANTHER" id="PTHR31635">
    <property type="entry name" value="REVERSE TRANSCRIPTASE DOMAIN-CONTAINING PROTEIN-RELATED"/>
    <property type="match status" value="1"/>
</dbReference>
<dbReference type="PANTHER" id="PTHR31635:SF196">
    <property type="entry name" value="REVERSE TRANSCRIPTASE DOMAIN-CONTAINING PROTEIN-RELATED"/>
    <property type="match status" value="1"/>
</dbReference>
<dbReference type="Gramene" id="Pp3c24_19560V3.1">
    <property type="protein sequence ID" value="PAC:32910679.CDS.1"/>
    <property type="gene ID" value="Pp3c24_19560"/>
</dbReference>
<dbReference type="InterPro" id="IPR000477">
    <property type="entry name" value="RT_dom"/>
</dbReference>